<keyword evidence="6" id="KW-1185">Reference proteome</keyword>
<dbReference type="InterPro" id="IPR023343">
    <property type="entry name" value="Penicillin_amidase_dom1"/>
</dbReference>
<evidence type="ECO:0000256" key="3">
    <source>
        <dbReference type="ARBA" id="ARBA00022801"/>
    </source>
</evidence>
<name>A0ABV8FFR7_9ACTN</name>
<accession>A0ABV8FFR7</accession>
<sequence length="605" mass="65652">MDNSWGSVRVLRDAYGTPLIDASTEPAAYFGLGYAQARDDLHGVLRQYLLVRGELGEPERDAVHRRWQVLEEARRGLESMPDDLRTCYEAFVAGIGAWMEEHPERVPDWAPPLEAALPIGVNRMVMLFWIITDGVEALRAAGVLSNEPASEKDVGYAPLGSNAWVVRPWRTATGETFVVSDPHLPFSGAFAMHEAVVRAGDLHYAGFCFLGAMLPPLAHNRTCAWGLTTGGPRVSDAYRIAVQGDRYLHDGEPREVLRHDGHEYVVHNGVVAPVLARDAEAVYVVCTPYMGLAGETERQFAAMVRARDVGELSAALDACAFPPQNVLAADASGDCLYQRTGRVPLRPPEQGGGVLDGNTSATAWLGVRPAADLVRIVNPASGYLQNCNTAPDTVTPDPALAPERWHPDVFNDEPGRDTSRGRRLAELLPRAFSVSLEEVTAWALDDRWPDTGVWQARLREAAAAEFGRVGAWPAEHRRLLHRLLAFDGHAVPDSADATAWVAWRERISDDEDLLGAVERAASRTYEVYGEGHRLPTGAPGRGGALGLDVSLRSTYYAGGTAFAGGPCLRIVALGGDGMRSWSVAMPGQAALYSRGEVKPIVFDPS</sequence>
<dbReference type="Pfam" id="PF01804">
    <property type="entry name" value="Penicil_amidase"/>
    <property type="match status" value="1"/>
</dbReference>
<dbReference type="Proteomes" id="UP001595698">
    <property type="component" value="Unassembled WGS sequence"/>
</dbReference>
<dbReference type="Gene3D" id="1.10.1400.10">
    <property type="match status" value="1"/>
</dbReference>
<keyword evidence="4" id="KW-0865">Zymogen</keyword>
<gene>
    <name evidence="5" type="ORF">ACFOYY_38680</name>
</gene>
<evidence type="ECO:0000256" key="2">
    <source>
        <dbReference type="ARBA" id="ARBA00022729"/>
    </source>
</evidence>
<evidence type="ECO:0000256" key="4">
    <source>
        <dbReference type="ARBA" id="ARBA00023145"/>
    </source>
</evidence>
<dbReference type="InterPro" id="IPR002692">
    <property type="entry name" value="S45"/>
</dbReference>
<keyword evidence="2" id="KW-0732">Signal</keyword>
<dbReference type="InterPro" id="IPR043147">
    <property type="entry name" value="Penicillin_amidase_A-knob"/>
</dbReference>
<dbReference type="RefSeq" id="WP_386196239.1">
    <property type="nucleotide sequence ID" value="NZ_JBHSBC010000051.1"/>
</dbReference>
<dbReference type="PANTHER" id="PTHR34218">
    <property type="entry name" value="PEPTIDASE S45 PENICILLIN AMIDASE"/>
    <property type="match status" value="1"/>
</dbReference>
<dbReference type="Gene3D" id="3.60.20.10">
    <property type="entry name" value="Glutamine Phosphoribosylpyrophosphate, subunit 1, domain 1"/>
    <property type="match status" value="1"/>
</dbReference>
<organism evidence="5 6">
    <name type="scientific">Streptosporangium jomthongense</name>
    <dbReference type="NCBI Taxonomy" id="1193683"/>
    <lineage>
        <taxon>Bacteria</taxon>
        <taxon>Bacillati</taxon>
        <taxon>Actinomycetota</taxon>
        <taxon>Actinomycetes</taxon>
        <taxon>Streptosporangiales</taxon>
        <taxon>Streptosporangiaceae</taxon>
        <taxon>Streptosporangium</taxon>
    </lineage>
</organism>
<dbReference type="InterPro" id="IPR043146">
    <property type="entry name" value="Penicillin_amidase_N_B-knob"/>
</dbReference>
<dbReference type="Gene3D" id="2.30.120.10">
    <property type="match status" value="1"/>
</dbReference>
<comment type="caution">
    <text evidence="5">The sequence shown here is derived from an EMBL/GenBank/DDBJ whole genome shotgun (WGS) entry which is preliminary data.</text>
</comment>
<dbReference type="EMBL" id="JBHSBC010000051">
    <property type="protein sequence ID" value="MFC3986107.1"/>
    <property type="molecule type" value="Genomic_DNA"/>
</dbReference>
<comment type="similarity">
    <text evidence="1">Belongs to the peptidase S45 family.</text>
</comment>
<reference evidence="6" key="1">
    <citation type="journal article" date="2019" name="Int. J. Syst. Evol. Microbiol.">
        <title>The Global Catalogue of Microorganisms (GCM) 10K type strain sequencing project: providing services to taxonomists for standard genome sequencing and annotation.</title>
        <authorList>
            <consortium name="The Broad Institute Genomics Platform"/>
            <consortium name="The Broad Institute Genome Sequencing Center for Infectious Disease"/>
            <person name="Wu L."/>
            <person name="Ma J."/>
        </authorList>
    </citation>
    <scope>NUCLEOTIDE SEQUENCE [LARGE SCALE GENOMIC DNA]</scope>
    <source>
        <strain evidence="6">TBRC 7912</strain>
    </source>
</reference>
<dbReference type="InterPro" id="IPR014395">
    <property type="entry name" value="Pen/GL7ACA/AHL_acylase"/>
</dbReference>
<evidence type="ECO:0000313" key="5">
    <source>
        <dbReference type="EMBL" id="MFC3986107.1"/>
    </source>
</evidence>
<keyword evidence="3" id="KW-0378">Hydrolase</keyword>
<dbReference type="Gene3D" id="1.10.439.10">
    <property type="entry name" value="Penicillin Amidohydrolase, domain 1"/>
    <property type="match status" value="1"/>
</dbReference>
<dbReference type="PIRSF" id="PIRSF001227">
    <property type="entry name" value="Pen_acylase"/>
    <property type="match status" value="1"/>
</dbReference>
<evidence type="ECO:0000256" key="1">
    <source>
        <dbReference type="ARBA" id="ARBA00006586"/>
    </source>
</evidence>
<evidence type="ECO:0000313" key="6">
    <source>
        <dbReference type="Proteomes" id="UP001595698"/>
    </source>
</evidence>
<dbReference type="PANTHER" id="PTHR34218:SF3">
    <property type="entry name" value="ACYL-HOMOSERINE LACTONE ACYLASE PVDQ"/>
    <property type="match status" value="1"/>
</dbReference>
<proteinExistence type="inferred from homology"/>
<protein>
    <submittedName>
        <fullName evidence="5">Penicillin acylase family protein</fullName>
    </submittedName>
</protein>
<dbReference type="SUPFAM" id="SSF56235">
    <property type="entry name" value="N-terminal nucleophile aminohydrolases (Ntn hydrolases)"/>
    <property type="match status" value="1"/>
</dbReference>
<dbReference type="InterPro" id="IPR029055">
    <property type="entry name" value="Ntn_hydrolases_N"/>
</dbReference>